<name>C5CEH3_KOSOT</name>
<dbReference type="KEGG" id="kol:Kole_0496"/>
<evidence type="ECO:0000313" key="1">
    <source>
        <dbReference type="EMBL" id="ACR79219.1"/>
    </source>
</evidence>
<reference evidence="1 2" key="1">
    <citation type="submission" date="2009-06" db="EMBL/GenBank/DDBJ databases">
        <title>Complete sequence of Thermotogales bacterium TBF 19.5.1.</title>
        <authorList>
            <consortium name="US DOE Joint Genome Institute"/>
            <person name="Lucas S."/>
            <person name="Copeland A."/>
            <person name="Lapidus A."/>
            <person name="Glavina del Rio T."/>
            <person name="Tice H."/>
            <person name="Bruce D."/>
            <person name="Goodwin L."/>
            <person name="Pitluck S."/>
            <person name="Chertkov O."/>
            <person name="Brettin T."/>
            <person name="Detter J.C."/>
            <person name="Han C."/>
            <person name="Schmutz J."/>
            <person name="Larimer F."/>
            <person name="Land M."/>
            <person name="Hauser L."/>
            <person name="Kyrpides N."/>
            <person name="Ovchinnikova G."/>
            <person name="Noll K."/>
        </authorList>
    </citation>
    <scope>NUCLEOTIDE SEQUENCE [LARGE SCALE GENOMIC DNA]</scope>
    <source>
        <strain evidence="2">ATCC BAA-1733 / DSM 21960 / TBF 19.5.1</strain>
    </source>
</reference>
<dbReference type="STRING" id="521045.Kole_0496"/>
<gene>
    <name evidence="1" type="ordered locus">Kole_0496</name>
</gene>
<protein>
    <submittedName>
        <fullName evidence="1">Uncharacterized protein</fullName>
    </submittedName>
</protein>
<reference evidence="1 2" key="2">
    <citation type="journal article" date="2011" name="J. Bacteriol.">
        <title>Genome Sequence of Kosmotoga olearia Strain TBF 19.5.1, a Thermophilic Bacterium with a Wide Growth Temperature Range, Isolated from the Troll B Oil Platform in the North Sea.</title>
        <authorList>
            <person name="Swithers K.S."/>
            <person name="Dipippo J.L."/>
            <person name="Bruce D.C."/>
            <person name="Detter C."/>
            <person name="Tapia R."/>
            <person name="Han S."/>
            <person name="Goodwin L.A."/>
            <person name="Han J."/>
            <person name="Woyke T."/>
            <person name="Pitluck S."/>
            <person name="Pennacchio L."/>
            <person name="Nolan M."/>
            <person name="Mikhailova N."/>
            <person name="Land M.L."/>
            <person name="Nesbo C.L."/>
            <person name="Gogarten J.P."/>
            <person name="Noll K.M."/>
        </authorList>
    </citation>
    <scope>NUCLEOTIDE SEQUENCE [LARGE SCALE GENOMIC DNA]</scope>
    <source>
        <strain evidence="2">ATCC BAA-1733 / DSM 21960 / TBF 19.5.1</strain>
    </source>
</reference>
<dbReference type="RefSeq" id="WP_012745006.1">
    <property type="nucleotide sequence ID" value="NC_012785.1"/>
</dbReference>
<dbReference type="eggNOG" id="ENOG502ZA24">
    <property type="taxonomic scope" value="Bacteria"/>
</dbReference>
<keyword evidence="2" id="KW-1185">Reference proteome</keyword>
<accession>C5CEH3</accession>
<evidence type="ECO:0000313" key="2">
    <source>
        <dbReference type="Proteomes" id="UP000002382"/>
    </source>
</evidence>
<dbReference type="OrthoDB" id="161597at2"/>
<organism evidence="1 2">
    <name type="scientific">Kosmotoga olearia (strain ATCC BAA-1733 / DSM 21960 / TBF 19.5.1)</name>
    <dbReference type="NCBI Taxonomy" id="521045"/>
    <lineage>
        <taxon>Bacteria</taxon>
        <taxon>Thermotogati</taxon>
        <taxon>Thermotogota</taxon>
        <taxon>Thermotogae</taxon>
        <taxon>Kosmotogales</taxon>
        <taxon>Kosmotogaceae</taxon>
        <taxon>Kosmotoga</taxon>
    </lineage>
</organism>
<dbReference type="HOGENOM" id="CLU_661874_0_0_0"/>
<dbReference type="Proteomes" id="UP000002382">
    <property type="component" value="Chromosome"/>
</dbReference>
<proteinExistence type="predicted"/>
<dbReference type="AlphaFoldDB" id="C5CEH3"/>
<sequence length="415" mass="48071">MINNEEKIIETLKRINKIIEDEGIRKKYWFDYPKLPVALYNDEKIFLVGYPGKPAGFEESDGILIGKKDERFYGNTAKDLEGQQVAIWDLTTISPTVSFERFLSLIFHEGFHGYQKSVGEKRWANDLQVLDYPFTPMNLAVRFLERRELLRATFADEKREFEERLSSFIAIREFRRKLIGDALNYELAQESVEGVAVYVETKAYSDFGSIPLKYAIAYQANGMSEFPASLSSFRLSCYAPGMCLAFLLDRFQAGWQKDYMESGEYIYDFLKKLSGLSFNNFSEDSVPSEVLENAGYILDKHRKYIDEEFRNFENSAGYRITLKGIFPLMGMDPMNILWKEDYIINKYFFATQFKGVPVFLKQKSMVKRIEKSFTFSEVVFYLPEKPVQNGDKVEIPGIGVFPARLEEDVRGFAVV</sequence>
<dbReference type="EMBL" id="CP001634">
    <property type="protein sequence ID" value="ACR79219.1"/>
    <property type="molecule type" value="Genomic_DNA"/>
</dbReference>